<dbReference type="RefSeq" id="WP_269598963.1">
    <property type="nucleotide sequence ID" value="NZ_CP114585.1"/>
</dbReference>
<evidence type="ECO:0000313" key="1">
    <source>
        <dbReference type="EMBL" id="WBA16728.1"/>
    </source>
</evidence>
<sequence>MILRYLYHVILVLFALVSTVTDAKTQLSYPTQDDWMHHTQVISQYWMQPDAYGTPRGRFPTFRCDNGRLPSPEALCQELVDVRAKDKLGRRYTRMQSRQIYTYLALFHITGEPDALSIASAGVQELLKMRLPQGGFALYVDINNKVSEEPASAQDAAYALLGLAMYDYLTRDAAVHHILLQEIDTLFKRYYDPENKALNWWPRSTSSTPQRELVAQLDQLTAYLNLVSLVSTPQENIQLSQYRQWVVDALIDQYVDLEQCRVFGALHDNGTMLSEHEHSDFGHAVKTWWNLLLNRDLLTHEHQQKVQNCLAQTLNQAARELPVTELMSYLPNTKRDKWASAGTQITWKGYHDENYINSWQWVELDQGLIIAKLVGEDSLQASLASTTWQFLDAWVDMVHGGVGLNPHTNKQFDWLNGYHHTEHALFGLLATQRIYAHPVTLYFAFTSEQSDAFFPYLLGGRVVNTTPLTLPNRRGSNVVFDRIHVPKKLAHD</sequence>
<evidence type="ECO:0008006" key="3">
    <source>
        <dbReference type="Google" id="ProtNLM"/>
    </source>
</evidence>
<accession>A0ABY7LHS4</accession>
<geneLocation type="plasmid" evidence="1 2">
    <name>unnamed</name>
</geneLocation>
<name>A0ABY7LHS4_9GAMM</name>
<organism evidence="1 2">
    <name type="scientific">Salinivibrio proteolyticus</name>
    <dbReference type="NCBI Taxonomy" id="334715"/>
    <lineage>
        <taxon>Bacteria</taxon>
        <taxon>Pseudomonadati</taxon>
        <taxon>Pseudomonadota</taxon>
        <taxon>Gammaproteobacteria</taxon>
        <taxon>Vibrionales</taxon>
        <taxon>Vibrionaceae</taxon>
        <taxon>Salinivibrio</taxon>
    </lineage>
</organism>
<dbReference type="InterPro" id="IPR008928">
    <property type="entry name" value="6-hairpin_glycosidase_sf"/>
</dbReference>
<dbReference type="SUPFAM" id="SSF48208">
    <property type="entry name" value="Six-hairpin glycosidases"/>
    <property type="match status" value="1"/>
</dbReference>
<proteinExistence type="predicted"/>
<dbReference type="InterPro" id="IPR012341">
    <property type="entry name" value="6hp_glycosidase-like_sf"/>
</dbReference>
<dbReference type="EMBL" id="CP114585">
    <property type="protein sequence ID" value="WBA16728.1"/>
    <property type="molecule type" value="Genomic_DNA"/>
</dbReference>
<reference evidence="1" key="1">
    <citation type="submission" date="2022-09" db="EMBL/GenBank/DDBJ databases">
        <authorList>
            <person name="Li Z.-J."/>
        </authorList>
    </citation>
    <scope>NUCLEOTIDE SEQUENCE</scope>
    <source>
        <strain evidence="1">TGB10</strain>
        <plasmid evidence="1">unnamed</plasmid>
    </source>
</reference>
<keyword evidence="2" id="KW-1185">Reference proteome</keyword>
<evidence type="ECO:0000313" key="2">
    <source>
        <dbReference type="Proteomes" id="UP001164676"/>
    </source>
</evidence>
<protein>
    <recommendedName>
        <fullName evidence="3">N-acylglucosamine 2-epimerase</fullName>
    </recommendedName>
</protein>
<keyword evidence="1" id="KW-0614">Plasmid</keyword>
<dbReference type="Gene3D" id="1.50.10.10">
    <property type="match status" value="1"/>
</dbReference>
<dbReference type="Proteomes" id="UP001164676">
    <property type="component" value="Plasmid unnamed"/>
</dbReference>
<gene>
    <name evidence="1" type="ORF">N7E60_15245</name>
</gene>